<feature type="compositionally biased region" description="Low complexity" evidence="2">
    <location>
        <begin position="443"/>
        <end position="469"/>
    </location>
</feature>
<evidence type="ECO:0000313" key="4">
    <source>
        <dbReference type="Proteomes" id="UP000693970"/>
    </source>
</evidence>
<reference evidence="3" key="1">
    <citation type="journal article" date="2021" name="Sci. Rep.">
        <title>Diploid genomic architecture of Nitzschia inconspicua, an elite biomass production diatom.</title>
        <authorList>
            <person name="Oliver A."/>
            <person name="Podell S."/>
            <person name="Pinowska A."/>
            <person name="Traller J.C."/>
            <person name="Smith S.R."/>
            <person name="McClure R."/>
            <person name="Beliaev A."/>
            <person name="Bohutskyi P."/>
            <person name="Hill E.A."/>
            <person name="Rabines A."/>
            <person name="Zheng H."/>
            <person name="Allen L.Z."/>
            <person name="Kuo A."/>
            <person name="Grigoriev I.V."/>
            <person name="Allen A.E."/>
            <person name="Hazlebeck D."/>
            <person name="Allen E.E."/>
        </authorList>
    </citation>
    <scope>NUCLEOTIDE SEQUENCE</scope>
    <source>
        <strain evidence="3">Hildebrandi</strain>
    </source>
</reference>
<feature type="compositionally biased region" description="Low complexity" evidence="2">
    <location>
        <begin position="250"/>
        <end position="269"/>
    </location>
</feature>
<protein>
    <submittedName>
        <fullName evidence="3">Uncharacterized protein</fullName>
    </submittedName>
</protein>
<evidence type="ECO:0000256" key="2">
    <source>
        <dbReference type="SAM" id="MobiDB-lite"/>
    </source>
</evidence>
<feature type="compositionally biased region" description="Low complexity" evidence="2">
    <location>
        <begin position="315"/>
        <end position="327"/>
    </location>
</feature>
<name>A0A9K3Q0C9_9STRA</name>
<feature type="compositionally biased region" description="Acidic residues" evidence="2">
    <location>
        <begin position="564"/>
        <end position="574"/>
    </location>
</feature>
<reference evidence="3" key="2">
    <citation type="submission" date="2021-04" db="EMBL/GenBank/DDBJ databases">
        <authorList>
            <person name="Podell S."/>
        </authorList>
    </citation>
    <scope>NUCLEOTIDE SEQUENCE</scope>
    <source>
        <strain evidence="3">Hildebrandi</strain>
    </source>
</reference>
<evidence type="ECO:0000313" key="3">
    <source>
        <dbReference type="EMBL" id="KAG7366326.1"/>
    </source>
</evidence>
<organism evidence="3 4">
    <name type="scientific">Nitzschia inconspicua</name>
    <dbReference type="NCBI Taxonomy" id="303405"/>
    <lineage>
        <taxon>Eukaryota</taxon>
        <taxon>Sar</taxon>
        <taxon>Stramenopiles</taxon>
        <taxon>Ochrophyta</taxon>
        <taxon>Bacillariophyta</taxon>
        <taxon>Bacillariophyceae</taxon>
        <taxon>Bacillariophycidae</taxon>
        <taxon>Bacillariales</taxon>
        <taxon>Bacillariaceae</taxon>
        <taxon>Nitzschia</taxon>
    </lineage>
</organism>
<feature type="region of interest" description="Disordered" evidence="2">
    <location>
        <begin position="297"/>
        <end position="327"/>
    </location>
</feature>
<feature type="region of interest" description="Disordered" evidence="2">
    <location>
        <begin position="441"/>
        <end position="485"/>
    </location>
</feature>
<feature type="compositionally biased region" description="Basic and acidic residues" evidence="2">
    <location>
        <begin position="1"/>
        <end position="13"/>
    </location>
</feature>
<dbReference type="AlphaFoldDB" id="A0A9K3Q0C9"/>
<accession>A0A9K3Q0C9</accession>
<comment type="caution">
    <text evidence="3">The sequence shown here is derived from an EMBL/GenBank/DDBJ whole genome shotgun (WGS) entry which is preliminary data.</text>
</comment>
<feature type="compositionally biased region" description="Low complexity" evidence="2">
    <location>
        <begin position="14"/>
        <end position="25"/>
    </location>
</feature>
<dbReference type="Proteomes" id="UP000693970">
    <property type="component" value="Unassembled WGS sequence"/>
</dbReference>
<gene>
    <name evidence="3" type="ORF">IV203_028996</name>
</gene>
<dbReference type="EMBL" id="JAGRRH010000007">
    <property type="protein sequence ID" value="KAG7366326.1"/>
    <property type="molecule type" value="Genomic_DNA"/>
</dbReference>
<feature type="region of interest" description="Disordered" evidence="2">
    <location>
        <begin position="61"/>
        <end position="148"/>
    </location>
</feature>
<dbReference type="OrthoDB" id="56191at2759"/>
<feature type="compositionally biased region" description="Low complexity" evidence="2">
    <location>
        <begin position="102"/>
        <end position="140"/>
    </location>
</feature>
<proteinExistence type="predicted"/>
<keyword evidence="4" id="KW-1185">Reference proteome</keyword>
<feature type="region of interest" description="Disordered" evidence="2">
    <location>
        <begin position="1"/>
        <end position="27"/>
    </location>
</feature>
<feature type="region of interest" description="Disordered" evidence="2">
    <location>
        <begin position="244"/>
        <end position="269"/>
    </location>
</feature>
<feature type="coiled-coil region" evidence="1">
    <location>
        <begin position="161"/>
        <end position="205"/>
    </location>
</feature>
<sequence length="612" mass="67818">MMIDSRNDNDDKSTTTTAAKTTTTSIDDDLCRILKTAGLDSAPMDPQSMIALRQMISEKRQQTFQDKACGEGGTDGATISTTSNNNDSKKPESSLKPPPPSSVSSPLVVSTWQRGETSPPTSESSNSNNTVNNNDYSTSVPSNNHAALPDPTITAALMAQMQQQTQIMMQLQQQVQALHQKVDYLQQQQQQQQQHQQQRRSHELSAVAAAAADATFSPTESSVQSDGERSFTFARTRIYMRPSLSEEESVVSPSAALLRQQQQQQQQQQEEAQRLRRITNRRFVMADRDDDLVVATADSQESVPAGEVTAAAATEPQQGRQQGPEPAPRQLPLLVRIILSPFQLVVRYWQFEYQVLQALFRMGRRDVRPLDGGVLMQLFFVSLVVAKSSRDPSKQQLMISIVVTGFLYHMKVLSFLYKFFVKNNVPLRIWKGMDPEGTDDVYGNNRDAAAANRNNNNNENANGPAAEEPPGLPRPIGHPVAGRGNHGWEDTFLMGGIAAPNNGNNAEGGGVGNPVSRFLWDIIYLFGSFFLSIFPMWRAEQRPRPIPPAEENDDDIPQQQQQHDDDDNDDEEENIGNSDHRRAGGADNDFGQIPTVQPPRDAMEPADSDDEE</sequence>
<evidence type="ECO:0000256" key="1">
    <source>
        <dbReference type="SAM" id="Coils"/>
    </source>
</evidence>
<feature type="compositionally biased region" description="Polar residues" evidence="2">
    <location>
        <begin position="77"/>
        <end position="86"/>
    </location>
</feature>
<keyword evidence="1" id="KW-0175">Coiled coil</keyword>
<feature type="region of interest" description="Disordered" evidence="2">
    <location>
        <begin position="543"/>
        <end position="612"/>
    </location>
</feature>
<dbReference type="PANTHER" id="PTHR10019">
    <property type="entry name" value="SNF5"/>
    <property type="match status" value="1"/>
</dbReference>